<dbReference type="AlphaFoldDB" id="A0AAV6YQZ9"/>
<evidence type="ECO:0000313" key="1">
    <source>
        <dbReference type="EMBL" id="KAG8536218.1"/>
    </source>
</evidence>
<keyword evidence="2" id="KW-1185">Reference proteome</keyword>
<evidence type="ECO:0000313" key="2">
    <source>
        <dbReference type="Proteomes" id="UP000824782"/>
    </source>
</evidence>
<organism evidence="1 2">
    <name type="scientific">Engystomops pustulosus</name>
    <name type="common">Tungara frog</name>
    <name type="synonym">Physalaemus pustulosus</name>
    <dbReference type="NCBI Taxonomy" id="76066"/>
    <lineage>
        <taxon>Eukaryota</taxon>
        <taxon>Metazoa</taxon>
        <taxon>Chordata</taxon>
        <taxon>Craniata</taxon>
        <taxon>Vertebrata</taxon>
        <taxon>Euteleostomi</taxon>
        <taxon>Amphibia</taxon>
        <taxon>Batrachia</taxon>
        <taxon>Anura</taxon>
        <taxon>Neobatrachia</taxon>
        <taxon>Hyloidea</taxon>
        <taxon>Leptodactylidae</taxon>
        <taxon>Leiuperinae</taxon>
        <taxon>Engystomops</taxon>
    </lineage>
</organism>
<proteinExistence type="predicted"/>
<comment type="caution">
    <text evidence="1">The sequence shown here is derived from an EMBL/GenBank/DDBJ whole genome shotgun (WGS) entry which is preliminary data.</text>
</comment>
<dbReference type="EMBL" id="WNYA01048112">
    <property type="protein sequence ID" value="KAG8536218.1"/>
    <property type="molecule type" value="Genomic_DNA"/>
</dbReference>
<accession>A0AAV6YQZ9</accession>
<sequence length="83" mass="9570">METIKYSAMICRLPPVLQALIHLQSIRPRAGQHRLIPIASPHRAGHYLRLQHIQAPRLLRHMEALQEVLQELLKVDPRTVPGF</sequence>
<protein>
    <submittedName>
        <fullName evidence="1">Uncharacterized protein</fullName>
    </submittedName>
</protein>
<reference evidence="1" key="1">
    <citation type="thesis" date="2020" institute="ProQuest LLC" country="789 East Eisenhower Parkway, Ann Arbor, MI, USA">
        <title>Comparative Genomics and Chromosome Evolution.</title>
        <authorList>
            <person name="Mudd A.B."/>
        </authorList>
    </citation>
    <scope>NUCLEOTIDE SEQUENCE</scope>
    <source>
        <strain evidence="1">237g6f4</strain>
        <tissue evidence="1">Blood</tissue>
    </source>
</reference>
<name>A0AAV6YQZ9_ENGPU</name>
<gene>
    <name evidence="1" type="ORF">GDO81_026875</name>
</gene>
<dbReference type="Proteomes" id="UP000824782">
    <property type="component" value="Unassembled WGS sequence"/>
</dbReference>